<dbReference type="PANTHER" id="PTHR42928">
    <property type="entry name" value="TRICARBOXYLATE-BINDING PROTEIN"/>
    <property type="match status" value="1"/>
</dbReference>
<dbReference type="Gene3D" id="3.40.190.150">
    <property type="entry name" value="Bordetella uptake gene, domain 1"/>
    <property type="match status" value="1"/>
</dbReference>
<feature type="signal peptide" evidence="2">
    <location>
        <begin position="1"/>
        <end position="28"/>
    </location>
</feature>
<dbReference type="PIRSF" id="PIRSF017082">
    <property type="entry name" value="YflP"/>
    <property type="match status" value="1"/>
</dbReference>
<dbReference type="Gene3D" id="3.40.190.10">
    <property type="entry name" value="Periplasmic binding protein-like II"/>
    <property type="match status" value="1"/>
</dbReference>
<dbReference type="OrthoDB" id="9780943at2"/>
<dbReference type="PANTHER" id="PTHR42928:SF5">
    <property type="entry name" value="BLR1237 PROTEIN"/>
    <property type="match status" value="1"/>
</dbReference>
<reference evidence="3 4" key="1">
    <citation type="submission" date="2019-02" db="EMBL/GenBank/DDBJ databases">
        <title>Genomic Encyclopedia of Type Strains, Phase IV (KMG-IV): sequencing the most valuable type-strain genomes for metagenomic binning, comparative biology and taxonomic classification.</title>
        <authorList>
            <person name="Goeker M."/>
        </authorList>
    </citation>
    <scope>NUCLEOTIDE SEQUENCE [LARGE SCALE GENOMIC DNA]</scope>
    <source>
        <strain evidence="3 4">DSM 23814</strain>
    </source>
</reference>
<keyword evidence="3" id="KW-0675">Receptor</keyword>
<dbReference type="Pfam" id="PF03401">
    <property type="entry name" value="TctC"/>
    <property type="match status" value="1"/>
</dbReference>
<dbReference type="Proteomes" id="UP000293398">
    <property type="component" value="Unassembled WGS sequence"/>
</dbReference>
<dbReference type="InterPro" id="IPR042100">
    <property type="entry name" value="Bug_dom1"/>
</dbReference>
<evidence type="ECO:0000256" key="1">
    <source>
        <dbReference type="ARBA" id="ARBA00006987"/>
    </source>
</evidence>
<name>A0A4Q7VB26_9BURK</name>
<dbReference type="EMBL" id="SHKO01000003">
    <property type="protein sequence ID" value="RZT92987.1"/>
    <property type="molecule type" value="Genomic_DNA"/>
</dbReference>
<comment type="caution">
    <text evidence="3">The sequence shown here is derived from an EMBL/GenBank/DDBJ whole genome shotgun (WGS) entry which is preliminary data.</text>
</comment>
<evidence type="ECO:0000313" key="3">
    <source>
        <dbReference type="EMBL" id="RZT92987.1"/>
    </source>
</evidence>
<keyword evidence="4" id="KW-1185">Reference proteome</keyword>
<comment type="similarity">
    <text evidence="1">Belongs to the UPF0065 (bug) family.</text>
</comment>
<protein>
    <submittedName>
        <fullName evidence="3">Tripartite-type tricarboxylate transporter receptor subunit TctC</fullName>
    </submittedName>
</protein>
<dbReference type="AlphaFoldDB" id="A0A4Q7VB26"/>
<evidence type="ECO:0000256" key="2">
    <source>
        <dbReference type="SAM" id="SignalP"/>
    </source>
</evidence>
<proteinExistence type="inferred from homology"/>
<dbReference type="RefSeq" id="WP_130304803.1">
    <property type="nucleotide sequence ID" value="NZ_SHKO01000003.1"/>
</dbReference>
<keyword evidence="2" id="KW-0732">Signal</keyword>
<evidence type="ECO:0000313" key="4">
    <source>
        <dbReference type="Proteomes" id="UP000293398"/>
    </source>
</evidence>
<dbReference type="InterPro" id="IPR005064">
    <property type="entry name" value="BUG"/>
</dbReference>
<feature type="chain" id="PRO_5020592725" evidence="2">
    <location>
        <begin position="29"/>
        <end position="328"/>
    </location>
</feature>
<organism evidence="3 4">
    <name type="scientific">Advenella incenata</name>
    <dbReference type="NCBI Taxonomy" id="267800"/>
    <lineage>
        <taxon>Bacteria</taxon>
        <taxon>Pseudomonadati</taxon>
        <taxon>Pseudomonadota</taxon>
        <taxon>Betaproteobacteria</taxon>
        <taxon>Burkholderiales</taxon>
        <taxon>Alcaligenaceae</taxon>
    </lineage>
</organism>
<dbReference type="SUPFAM" id="SSF53850">
    <property type="entry name" value="Periplasmic binding protein-like II"/>
    <property type="match status" value="1"/>
</dbReference>
<accession>A0A4Q7VB26</accession>
<gene>
    <name evidence="3" type="ORF">EV681_3750</name>
</gene>
<sequence>MNNRIRSVRFFAPVLTLCAAIFCGASLAQNFPNHTVTFIVGYSPGGAIDQSARLLAQELSKRWGQPIVVDNRPGANGTIAATAVANAKPDGYTILVTATSHNLNKFVNKDLRYDVEKSFSPVAMTVDVSNILVVKADAPYQTLDQFITAVKAAPEQFSYASQGIGGIPHLAGEMFKLKTGTRIMHVPYKGAAQGMTDLIGGVVDMSIPSTGSVMNFIEQGKLRALAVASNQRFKQLPNVPTFAESGVPDFIVSTWHGLLAPADTPPEIVFKINADVNEIIQKEAFKNALLTQGSVAAEPLTPDQFSQRLKKELKIYGEVASAINLGAQ</sequence>
<dbReference type="CDD" id="cd07012">
    <property type="entry name" value="PBP2_Bug_TTT"/>
    <property type="match status" value="1"/>
</dbReference>